<dbReference type="PANTHER" id="PTHR14359">
    <property type="entry name" value="HOMO-OLIGOMERIC FLAVIN CONTAINING CYS DECARBOXYLASE FAMILY"/>
    <property type="match status" value="1"/>
</dbReference>
<evidence type="ECO:0000313" key="3">
    <source>
        <dbReference type="Proteomes" id="UP000198923"/>
    </source>
</evidence>
<accession>A0A1G8K4N4</accession>
<protein>
    <submittedName>
        <fullName evidence="2">Flavoprotein</fullName>
    </submittedName>
</protein>
<dbReference type="PANTHER" id="PTHR14359:SF6">
    <property type="entry name" value="PHOSPHOPANTOTHENOYLCYSTEINE DECARBOXYLASE"/>
    <property type="match status" value="1"/>
</dbReference>
<evidence type="ECO:0000313" key="2">
    <source>
        <dbReference type="EMBL" id="SDI38382.1"/>
    </source>
</evidence>
<dbReference type="Gene3D" id="3.40.50.1950">
    <property type="entry name" value="Flavin prenyltransferase-like"/>
    <property type="match status" value="1"/>
</dbReference>
<sequence>MTAPVLYAICCAAPPALHASKLVQKARTRSWDVCLIATPTAARWLQNDLPVLESISGHPVRSQYKLPGEPDVLPPPDALLVAPATFNTLNKWALGISDTLALGLITEAVGKRLPIVALPYLNAAQAAHPAFPRNVALLREAGVTVLLSDDGHVPHQPQQGDVNAFPWDVALDTVSDKLQSHGQLP</sequence>
<dbReference type="STRING" id="504805.SAMN05421505_14729"/>
<dbReference type="Proteomes" id="UP000198923">
    <property type="component" value="Unassembled WGS sequence"/>
</dbReference>
<name>A0A1G8K4N4_9ACTN</name>
<dbReference type="EMBL" id="FNCN01000047">
    <property type="protein sequence ID" value="SDI38382.1"/>
    <property type="molecule type" value="Genomic_DNA"/>
</dbReference>
<dbReference type="AlphaFoldDB" id="A0A1G8K4N4"/>
<dbReference type="InterPro" id="IPR036551">
    <property type="entry name" value="Flavin_trans-like"/>
</dbReference>
<dbReference type="GO" id="GO:0071513">
    <property type="term" value="C:phosphopantothenoylcysteine decarboxylase complex"/>
    <property type="evidence" value="ECO:0007669"/>
    <property type="project" value="TreeGrafter"/>
</dbReference>
<evidence type="ECO:0000259" key="1">
    <source>
        <dbReference type="Pfam" id="PF02441"/>
    </source>
</evidence>
<dbReference type="GO" id="GO:0015937">
    <property type="term" value="P:coenzyme A biosynthetic process"/>
    <property type="evidence" value="ECO:0007669"/>
    <property type="project" value="TreeGrafter"/>
</dbReference>
<feature type="domain" description="Flavoprotein" evidence="1">
    <location>
        <begin position="10"/>
        <end position="138"/>
    </location>
</feature>
<dbReference type="Pfam" id="PF02441">
    <property type="entry name" value="Flavoprotein"/>
    <property type="match status" value="1"/>
</dbReference>
<reference evidence="2 3" key="1">
    <citation type="submission" date="2016-10" db="EMBL/GenBank/DDBJ databases">
        <authorList>
            <person name="de Groot N.N."/>
        </authorList>
    </citation>
    <scope>NUCLEOTIDE SEQUENCE [LARGE SCALE GENOMIC DNA]</scope>
    <source>
        <strain evidence="2 3">CPCC 201354</strain>
    </source>
</reference>
<dbReference type="OrthoDB" id="161343at2"/>
<proteinExistence type="predicted"/>
<organism evidence="2 3">
    <name type="scientific">Sinosporangium album</name>
    <dbReference type="NCBI Taxonomy" id="504805"/>
    <lineage>
        <taxon>Bacteria</taxon>
        <taxon>Bacillati</taxon>
        <taxon>Actinomycetota</taxon>
        <taxon>Actinomycetes</taxon>
        <taxon>Streptosporangiales</taxon>
        <taxon>Streptosporangiaceae</taxon>
        <taxon>Sinosporangium</taxon>
    </lineage>
</organism>
<gene>
    <name evidence="2" type="ORF">SAMN05421505_14729</name>
</gene>
<dbReference type="RefSeq" id="WP_093175487.1">
    <property type="nucleotide sequence ID" value="NZ_FNCN01000047.1"/>
</dbReference>
<dbReference type="GO" id="GO:0004633">
    <property type="term" value="F:phosphopantothenoylcysteine decarboxylase activity"/>
    <property type="evidence" value="ECO:0007669"/>
    <property type="project" value="TreeGrafter"/>
</dbReference>
<dbReference type="GO" id="GO:0010181">
    <property type="term" value="F:FMN binding"/>
    <property type="evidence" value="ECO:0007669"/>
    <property type="project" value="TreeGrafter"/>
</dbReference>
<keyword evidence="3" id="KW-1185">Reference proteome</keyword>
<dbReference type="InterPro" id="IPR003382">
    <property type="entry name" value="Flavoprotein"/>
</dbReference>
<dbReference type="SUPFAM" id="SSF52507">
    <property type="entry name" value="Homo-oligomeric flavin-containing Cys decarboxylases, HFCD"/>
    <property type="match status" value="1"/>
</dbReference>